<dbReference type="EMBL" id="CP086239">
    <property type="protein sequence ID" value="WAG59278.1"/>
    <property type="molecule type" value="Genomic_DNA"/>
</dbReference>
<proteinExistence type="predicted"/>
<dbReference type="RefSeq" id="WP_216127081.1">
    <property type="nucleotide sequence ID" value="NZ_CP086239.1"/>
</dbReference>
<accession>A0AA47EFJ0</accession>
<sequence length="150" mass="17269">MDKKLLKLYSLEEAKKELLNISKSNKVEAPIWSLYKILVHCSQTIEYSMEGYPKLKPKFIQITVGKIAIKKFLKQGFMKHSLTAPVPDAPVIPNEGDVVKAMQKLIFSIDKFLGYKSDLYPHLLFGKLTKSNYDKYFAMHIADHLSELNY</sequence>
<evidence type="ECO:0000313" key="1">
    <source>
        <dbReference type="EMBL" id="WAG59278.1"/>
    </source>
</evidence>
<dbReference type="AlphaFoldDB" id="A0AA47EFJ0"/>
<reference evidence="1" key="1">
    <citation type="submission" date="2021-11" db="EMBL/GenBank/DDBJ databases">
        <title>Clostridia strains as spoilage organisms.</title>
        <authorList>
            <person name="Wambui J."/>
            <person name="Stevens M.J.A."/>
            <person name="Stephan R."/>
        </authorList>
    </citation>
    <scope>NUCLEOTIDE SEQUENCE</scope>
    <source>
        <strain evidence="1">CF009</strain>
    </source>
</reference>
<gene>
    <name evidence="1" type="ORF">LL038_16740</name>
</gene>
<name>A0AA47EFJ0_9CLOT</name>
<dbReference type="InterPro" id="IPR011463">
    <property type="entry name" value="DUF1569"/>
</dbReference>
<dbReference type="Pfam" id="PF07606">
    <property type="entry name" value="DUF1569"/>
    <property type="match status" value="1"/>
</dbReference>
<organism evidence="1 2">
    <name type="scientific">Clostridium estertheticum</name>
    <dbReference type="NCBI Taxonomy" id="238834"/>
    <lineage>
        <taxon>Bacteria</taxon>
        <taxon>Bacillati</taxon>
        <taxon>Bacillota</taxon>
        <taxon>Clostridia</taxon>
        <taxon>Eubacteriales</taxon>
        <taxon>Clostridiaceae</taxon>
        <taxon>Clostridium</taxon>
    </lineage>
</organism>
<dbReference type="Proteomes" id="UP001164733">
    <property type="component" value="Chromosome"/>
</dbReference>
<protein>
    <submittedName>
        <fullName evidence="1">DUF1569 domain-containing protein</fullName>
    </submittedName>
</protein>
<evidence type="ECO:0000313" key="2">
    <source>
        <dbReference type="Proteomes" id="UP001164733"/>
    </source>
</evidence>